<accession>A0A2U9CGY4</accession>
<protein>
    <submittedName>
        <fullName evidence="2">Uncharacterized protein</fullName>
    </submittedName>
</protein>
<proteinExistence type="predicted"/>
<reference evidence="2 3" key="1">
    <citation type="submission" date="2017-12" db="EMBL/GenBank/DDBJ databases">
        <title>Integrating genomic resources of turbot (Scophthalmus maximus) in depth evaluation of genetic and physical mapping variation across individuals.</title>
        <authorList>
            <person name="Martinez P."/>
        </authorList>
    </citation>
    <scope>NUCLEOTIDE SEQUENCE [LARGE SCALE GENOMIC DNA]</scope>
</reference>
<feature type="region of interest" description="Disordered" evidence="1">
    <location>
        <begin position="1"/>
        <end position="42"/>
    </location>
</feature>
<evidence type="ECO:0000313" key="3">
    <source>
        <dbReference type="Proteomes" id="UP000246464"/>
    </source>
</evidence>
<sequence>MVEQLTLWRPGRDTKDSTRLMTTSPAVPMNPREHGLGRSTKKDTKILQARVQKAINGCDCLMPANVEGGWMLAGPGIVNVEAE</sequence>
<name>A0A2U9CGY4_SCOMX</name>
<evidence type="ECO:0000313" key="2">
    <source>
        <dbReference type="EMBL" id="AWP15787.1"/>
    </source>
</evidence>
<gene>
    <name evidence="2" type="ORF">SMAX5B_005271</name>
</gene>
<organism evidence="2 3">
    <name type="scientific">Scophthalmus maximus</name>
    <name type="common">Turbot</name>
    <name type="synonym">Psetta maxima</name>
    <dbReference type="NCBI Taxonomy" id="52904"/>
    <lineage>
        <taxon>Eukaryota</taxon>
        <taxon>Metazoa</taxon>
        <taxon>Chordata</taxon>
        <taxon>Craniata</taxon>
        <taxon>Vertebrata</taxon>
        <taxon>Euteleostomi</taxon>
        <taxon>Actinopterygii</taxon>
        <taxon>Neopterygii</taxon>
        <taxon>Teleostei</taxon>
        <taxon>Neoteleostei</taxon>
        <taxon>Acanthomorphata</taxon>
        <taxon>Carangaria</taxon>
        <taxon>Pleuronectiformes</taxon>
        <taxon>Pleuronectoidei</taxon>
        <taxon>Scophthalmidae</taxon>
        <taxon>Scophthalmus</taxon>
    </lineage>
</organism>
<evidence type="ECO:0000256" key="1">
    <source>
        <dbReference type="SAM" id="MobiDB-lite"/>
    </source>
</evidence>
<keyword evidence="3" id="KW-1185">Reference proteome</keyword>
<dbReference type="Proteomes" id="UP000246464">
    <property type="component" value="Chromosome 16"/>
</dbReference>
<feature type="compositionally biased region" description="Basic and acidic residues" evidence="1">
    <location>
        <begin position="31"/>
        <end position="42"/>
    </location>
</feature>
<dbReference type="EMBL" id="CP026258">
    <property type="protein sequence ID" value="AWP15787.1"/>
    <property type="molecule type" value="Genomic_DNA"/>
</dbReference>
<dbReference type="AlphaFoldDB" id="A0A2U9CGY4"/>